<evidence type="ECO:0000313" key="8">
    <source>
        <dbReference type="EMBL" id="KAF4614544.1"/>
    </source>
</evidence>
<evidence type="ECO:0000256" key="1">
    <source>
        <dbReference type="ARBA" id="ARBA00004572"/>
    </source>
</evidence>
<dbReference type="GO" id="GO:0016887">
    <property type="term" value="F:ATP hydrolysis activity"/>
    <property type="evidence" value="ECO:0007669"/>
    <property type="project" value="InterPro"/>
</dbReference>
<evidence type="ECO:0000259" key="7">
    <source>
        <dbReference type="SMART" id="SM00382"/>
    </source>
</evidence>
<evidence type="ECO:0000256" key="2">
    <source>
        <dbReference type="ARBA" id="ARBA00022741"/>
    </source>
</evidence>
<evidence type="ECO:0000256" key="5">
    <source>
        <dbReference type="ARBA" id="ARBA00023128"/>
    </source>
</evidence>
<dbReference type="Gene3D" id="1.10.8.60">
    <property type="match status" value="1"/>
</dbReference>
<dbReference type="InterPro" id="IPR051701">
    <property type="entry name" value="Mito_OM_Translocase_MSP1"/>
</dbReference>
<protein>
    <recommendedName>
        <fullName evidence="7">AAA+ ATPase domain-containing protein</fullName>
    </recommendedName>
</protein>
<dbReference type="InterPro" id="IPR041569">
    <property type="entry name" value="AAA_lid_3"/>
</dbReference>
<dbReference type="Pfam" id="PF17862">
    <property type="entry name" value="AAA_lid_3"/>
    <property type="match status" value="1"/>
</dbReference>
<comment type="caution">
    <text evidence="8">The sequence shown here is derived from an EMBL/GenBank/DDBJ whole genome shotgun (WGS) entry which is preliminary data.</text>
</comment>
<keyword evidence="3" id="KW-1000">Mitochondrion outer membrane</keyword>
<dbReference type="InterPro" id="IPR003960">
    <property type="entry name" value="ATPase_AAA_CS"/>
</dbReference>
<accession>A0A8H4QPC5</accession>
<name>A0A8H4QPC5_9AGAR</name>
<keyword evidence="9" id="KW-1185">Reference proteome</keyword>
<feature type="region of interest" description="Disordered" evidence="6">
    <location>
        <begin position="80"/>
        <end position="109"/>
    </location>
</feature>
<gene>
    <name evidence="8" type="ORF">D9613_002987</name>
</gene>
<dbReference type="PROSITE" id="PS00674">
    <property type="entry name" value="AAA"/>
    <property type="match status" value="1"/>
</dbReference>
<sequence length="1084" mass="119294">MRSQTFLRKSQQVLKHSVTALATAQPSAQSSSRVLRNKRFDSVINGISSRRYSSSSAAPTTEAEDGIASDMFRELLKQNDVISEASPGPEEEPDKGPKPRRTRLSAAKEGEVLEFPEGLEDNISYVATVSIQGAHAGFPPPEIFEEALDNLMIALHPQNQQRALHAPSGSSRPVEPTLGLYCPIEGGDYVIDLTVQELAYQTGAEVLVLDSAQLAAGEFGIFGKAASSLNLPINPLHFSAPSIPHTSERSGKSMERERREFEDEEEGMPFMFTPARMAVTLPKTLSSTSSRSLLSPGTRKIVSPSKLDTFFETVVNMPISSSEDKTEEVGPKGTKTRPRIIYVRDFPTLAPSSSTWYPSLLAAVRQRRKRILSRSSNVTSSPIVIVFGMTPSIVSPSNSSNSGSSQNTFMNLLINRNSSASSLPFNSRHEHTHDWSESEAAEIAREKRLRSRLRRWEKNALSLNEEFPALASPQESENSSKPSLIVIGSGDAQISMPSSLSFEPSDSAKESSSQFFRSTILVPRSRSINDERESRIARRRELNELIMRMGVGAVGGRIEPSVASSAFLGSEPTSEISEDGSRISTPPHAVWDDWANKVEAWSTVRKIADRAIGSVMAAEQVFSNQDKPSLGPTIVPWKAIEKAWKSYHAMSDTRKNWMKETITNLALPEESTDAQDKLLNAGSEADTVVESIKNDPDLDQHESRLLPCIVDSQSITTTFKQVHLPSHTIDSIRTIVSLPLLHPHAFQHGILKEHSMTGCLLFGPPGTGKTLAVRALAKEAGCRMLAISPSDVMDMYVGEGEKLVRSVFSLARKLSPCVVFLDEIDALFGARMSARESGSAFAHRGVITEFMQEMDGLKSSKEDNVIVIGATNRPFDLDDAVLRRLPRRLMVDLPGEKERKEILKILLRDEQLHPDVSLDTLAKQTESFSGSDLKHLCVSAALDSVKENMDVPWISKHNPDESIQPSEYPMPIPAESSETNTSEVPTAGTLAQSDVVEGSKDGKVKTTFHPRVLQLRNFTQALKEITPSSSESLGSLTELRKWNEEFGEGRKDKKKRQVWGKGLFGFIEAPRDTITPDLKTVTKE</sequence>
<dbReference type="Gene3D" id="3.40.50.300">
    <property type="entry name" value="P-loop containing nucleotide triphosphate hydrolases"/>
    <property type="match status" value="1"/>
</dbReference>
<evidence type="ECO:0000256" key="4">
    <source>
        <dbReference type="ARBA" id="ARBA00022840"/>
    </source>
</evidence>
<dbReference type="Pfam" id="PF00004">
    <property type="entry name" value="AAA"/>
    <property type="match status" value="1"/>
</dbReference>
<keyword evidence="4" id="KW-0067">ATP-binding</keyword>
<keyword evidence="5" id="KW-0496">Mitochondrion</keyword>
<dbReference type="GO" id="GO:0005741">
    <property type="term" value="C:mitochondrial outer membrane"/>
    <property type="evidence" value="ECO:0007669"/>
    <property type="project" value="UniProtKB-SubCell"/>
</dbReference>
<evidence type="ECO:0000256" key="3">
    <source>
        <dbReference type="ARBA" id="ARBA00022787"/>
    </source>
</evidence>
<feature type="region of interest" description="Disordered" evidence="6">
    <location>
        <begin position="240"/>
        <end position="264"/>
    </location>
</feature>
<keyword evidence="2" id="KW-0547">Nucleotide-binding</keyword>
<keyword evidence="3" id="KW-0472">Membrane</keyword>
<dbReference type="InterPro" id="IPR003593">
    <property type="entry name" value="AAA+_ATPase"/>
</dbReference>
<dbReference type="PANTHER" id="PTHR45644">
    <property type="entry name" value="AAA ATPASE, PUTATIVE (AFU_ORTHOLOGUE AFUA_2G12920)-RELATED-RELATED"/>
    <property type="match status" value="1"/>
</dbReference>
<dbReference type="SMART" id="SM00382">
    <property type="entry name" value="AAA"/>
    <property type="match status" value="1"/>
</dbReference>
<dbReference type="InterPro" id="IPR027417">
    <property type="entry name" value="P-loop_NTPase"/>
</dbReference>
<dbReference type="InterPro" id="IPR003959">
    <property type="entry name" value="ATPase_AAA_core"/>
</dbReference>
<reference evidence="8 9" key="1">
    <citation type="submission" date="2019-12" db="EMBL/GenBank/DDBJ databases">
        <authorList>
            <person name="Floudas D."/>
            <person name="Bentzer J."/>
            <person name="Ahren D."/>
            <person name="Johansson T."/>
            <person name="Persson P."/>
            <person name="Tunlid A."/>
        </authorList>
    </citation>
    <scope>NUCLEOTIDE SEQUENCE [LARGE SCALE GENOMIC DNA]</scope>
    <source>
        <strain evidence="8 9">CBS 102.39</strain>
    </source>
</reference>
<evidence type="ECO:0000313" key="9">
    <source>
        <dbReference type="Proteomes" id="UP000521872"/>
    </source>
</evidence>
<evidence type="ECO:0000256" key="6">
    <source>
        <dbReference type="SAM" id="MobiDB-lite"/>
    </source>
</evidence>
<dbReference type="GO" id="GO:0005524">
    <property type="term" value="F:ATP binding"/>
    <property type="evidence" value="ECO:0007669"/>
    <property type="project" value="UniProtKB-KW"/>
</dbReference>
<dbReference type="SUPFAM" id="SSF52540">
    <property type="entry name" value="P-loop containing nucleoside triphosphate hydrolases"/>
    <property type="match status" value="1"/>
</dbReference>
<dbReference type="EMBL" id="JAACJL010000044">
    <property type="protein sequence ID" value="KAF4614544.1"/>
    <property type="molecule type" value="Genomic_DNA"/>
</dbReference>
<feature type="compositionally biased region" description="Basic and acidic residues" evidence="6">
    <location>
        <begin position="246"/>
        <end position="261"/>
    </location>
</feature>
<dbReference type="Proteomes" id="UP000521872">
    <property type="component" value="Unassembled WGS sequence"/>
</dbReference>
<organism evidence="8 9">
    <name type="scientific">Agrocybe pediades</name>
    <dbReference type="NCBI Taxonomy" id="84607"/>
    <lineage>
        <taxon>Eukaryota</taxon>
        <taxon>Fungi</taxon>
        <taxon>Dikarya</taxon>
        <taxon>Basidiomycota</taxon>
        <taxon>Agaricomycotina</taxon>
        <taxon>Agaricomycetes</taxon>
        <taxon>Agaricomycetidae</taxon>
        <taxon>Agaricales</taxon>
        <taxon>Agaricineae</taxon>
        <taxon>Strophariaceae</taxon>
        <taxon>Agrocybe</taxon>
    </lineage>
</organism>
<feature type="domain" description="AAA+ ATPase" evidence="7">
    <location>
        <begin position="755"/>
        <end position="895"/>
    </location>
</feature>
<dbReference type="PANTHER" id="PTHR45644:SF56">
    <property type="entry name" value="AAA ATPASE, PUTATIVE (AFU_ORTHOLOGUE AFUA_2G12920)-RELATED"/>
    <property type="match status" value="1"/>
</dbReference>
<proteinExistence type="predicted"/>
<comment type="subcellular location">
    <subcellularLocation>
        <location evidence="1">Mitochondrion outer membrane</location>
        <topology evidence="1">Single-pass membrane protein</topology>
    </subcellularLocation>
</comment>
<dbReference type="AlphaFoldDB" id="A0A8H4QPC5"/>